<sequence length="201" mass="22953">MPCPPTGYKNLNFVIGRTMFETDRVNAEHWDDPSKVVKVVQAVDAEFFDPLKCEPLDLGSTGNLVIGSRKKDSDSKTECVFEWEYRKGWDALLKAYLKEFSRIHGIAPIYLSRRIGLDQLSILTEENSYPLPVDRMSEVIDGPFEGHLWAETSIDKLLLTRNVITNVEEANMRGRRAREDMIRRFSLQIVAGVVTCNRKST</sequence>
<gene>
    <name evidence="1" type="ORF">D5086_0000019490</name>
</gene>
<dbReference type="PANTHER" id="PTHR46656">
    <property type="entry name" value="PUTATIVE-RELATED"/>
    <property type="match status" value="1"/>
</dbReference>
<reference evidence="1" key="1">
    <citation type="submission" date="2018-10" db="EMBL/GenBank/DDBJ databases">
        <title>Population genomic analysis revealed the cold adaptation of white poplar.</title>
        <authorList>
            <person name="Liu Y.-J."/>
        </authorList>
    </citation>
    <scope>NUCLEOTIDE SEQUENCE [LARGE SCALE GENOMIC DNA]</scope>
    <source>
        <strain evidence="1">PAL-ZL1</strain>
    </source>
</reference>
<protein>
    <submittedName>
        <fullName evidence="1">Uncharacterized protein</fullName>
    </submittedName>
</protein>
<comment type="caution">
    <text evidence="1">The sequence shown here is derived from an EMBL/GenBank/DDBJ whole genome shotgun (WGS) entry which is preliminary data.</text>
</comment>
<name>A0A4U5R0R0_POPAL</name>
<dbReference type="PANTHER" id="PTHR46656:SF3">
    <property type="entry name" value="PUTATIVE-RELATED"/>
    <property type="match status" value="1"/>
</dbReference>
<accession>A0A4U5R0R0</accession>
<evidence type="ECO:0000313" key="1">
    <source>
        <dbReference type="EMBL" id="TKS17118.1"/>
    </source>
</evidence>
<proteinExistence type="predicted"/>
<dbReference type="STRING" id="43335.A0A4U5R0R0"/>
<dbReference type="EMBL" id="RCHU01000045">
    <property type="protein sequence ID" value="TKS17118.1"/>
    <property type="molecule type" value="Genomic_DNA"/>
</dbReference>
<dbReference type="AlphaFoldDB" id="A0A4U5R0R0"/>
<organism evidence="1">
    <name type="scientific">Populus alba</name>
    <name type="common">White poplar</name>
    <dbReference type="NCBI Taxonomy" id="43335"/>
    <lineage>
        <taxon>Eukaryota</taxon>
        <taxon>Viridiplantae</taxon>
        <taxon>Streptophyta</taxon>
        <taxon>Embryophyta</taxon>
        <taxon>Tracheophyta</taxon>
        <taxon>Spermatophyta</taxon>
        <taxon>Magnoliopsida</taxon>
        <taxon>eudicotyledons</taxon>
        <taxon>Gunneridae</taxon>
        <taxon>Pentapetalae</taxon>
        <taxon>rosids</taxon>
        <taxon>fabids</taxon>
        <taxon>Malpighiales</taxon>
        <taxon>Salicaceae</taxon>
        <taxon>Saliceae</taxon>
        <taxon>Populus</taxon>
    </lineage>
</organism>